<sequence>MISIVSMTVVALATMAEPYAQWEIFLKRMAAFMAGGAVATFVQMILYPVRARDRLVESLSTCVAHISRMEASVAVGAEDATNMTSVHSRKLNARFSRATAKAQGALGAAETFLPFCLSEPRLKGSFRLLEPIYKEVAYVLHQIIDRMDNTMSLRQAYGSSVLEELHPHVYAHRRNVAASITLTLSAVREALTNKLPLPQYLPSCRQAHIRLVYRVREVLAQKEESRVAVLQQHGLSRRLATSRNSSVRSLTRLDEETIRRVTEPKLLSWNAAAAGQMEIIEYLEELVELTKLLVGVNAFRGGMLDRSSYRYYMQKMRAREATVSAQEADGTLDVASVAAAASAGGDSEEKTLQVLKKRLTGISGGKSMPAPRRGSLPRRSFREERARAAQQQMEDADDDLDALPASLKRVGTRIREERSLTRRMTMEDAGKGKGVKKKNQERL</sequence>
<feature type="transmembrane region" description="Helical" evidence="6">
    <location>
        <begin position="30"/>
        <end position="49"/>
    </location>
</feature>
<evidence type="ECO:0000256" key="6">
    <source>
        <dbReference type="SAM" id="Phobius"/>
    </source>
</evidence>
<keyword evidence="4 6" id="KW-0472">Membrane</keyword>
<dbReference type="InterPro" id="IPR052430">
    <property type="entry name" value="IVT-Associated"/>
</dbReference>
<evidence type="ECO:0000256" key="3">
    <source>
        <dbReference type="ARBA" id="ARBA00022989"/>
    </source>
</evidence>
<evidence type="ECO:0000313" key="8">
    <source>
        <dbReference type="Proteomes" id="UP001217918"/>
    </source>
</evidence>
<evidence type="ECO:0000256" key="4">
    <source>
        <dbReference type="ARBA" id="ARBA00023136"/>
    </source>
</evidence>
<keyword evidence="2 6" id="KW-0812">Transmembrane</keyword>
<name>A0AAD9HYI5_9PEZI</name>
<proteinExistence type="predicted"/>
<dbReference type="Proteomes" id="UP001217918">
    <property type="component" value="Unassembled WGS sequence"/>
</dbReference>
<dbReference type="EMBL" id="JAQQPM010000001">
    <property type="protein sequence ID" value="KAK2067796.1"/>
    <property type="molecule type" value="Genomic_DNA"/>
</dbReference>
<evidence type="ECO:0000256" key="1">
    <source>
        <dbReference type="ARBA" id="ARBA00004141"/>
    </source>
</evidence>
<reference evidence="7" key="1">
    <citation type="journal article" date="2023" name="Mol. Plant Microbe Interact.">
        <title>Elucidating the Obligate Nature and Biological Capacity of an Invasive Fungal Corn Pathogen.</title>
        <authorList>
            <person name="MacCready J.S."/>
            <person name="Roggenkamp E.M."/>
            <person name="Gdanetz K."/>
            <person name="Chilvers M.I."/>
        </authorList>
    </citation>
    <scope>NUCLEOTIDE SEQUENCE</scope>
    <source>
        <strain evidence="7">PM02</strain>
    </source>
</reference>
<comment type="caution">
    <text evidence="7">The sequence shown here is derived from an EMBL/GenBank/DDBJ whole genome shotgun (WGS) entry which is preliminary data.</text>
</comment>
<dbReference type="PANTHER" id="PTHR47804:SF4">
    <property type="entry name" value="AFR661WP"/>
    <property type="match status" value="1"/>
</dbReference>
<keyword evidence="8" id="KW-1185">Reference proteome</keyword>
<keyword evidence="3 6" id="KW-1133">Transmembrane helix</keyword>
<accession>A0AAD9HYI5</accession>
<protein>
    <submittedName>
        <fullName evidence="7">Uncharacterized protein</fullName>
    </submittedName>
</protein>
<evidence type="ECO:0000256" key="5">
    <source>
        <dbReference type="SAM" id="MobiDB-lite"/>
    </source>
</evidence>
<comment type="subcellular location">
    <subcellularLocation>
        <location evidence="1">Membrane</location>
        <topology evidence="1">Multi-pass membrane protein</topology>
    </subcellularLocation>
</comment>
<gene>
    <name evidence="7" type="ORF">P8C59_001503</name>
</gene>
<dbReference type="PANTHER" id="PTHR47804">
    <property type="entry name" value="60S RIBOSOMAL PROTEIN L19"/>
    <property type="match status" value="1"/>
</dbReference>
<evidence type="ECO:0000256" key="2">
    <source>
        <dbReference type="ARBA" id="ARBA00022692"/>
    </source>
</evidence>
<dbReference type="GO" id="GO:0016020">
    <property type="term" value="C:membrane"/>
    <property type="evidence" value="ECO:0007669"/>
    <property type="project" value="UniProtKB-SubCell"/>
</dbReference>
<organism evidence="7 8">
    <name type="scientific">Phyllachora maydis</name>
    <dbReference type="NCBI Taxonomy" id="1825666"/>
    <lineage>
        <taxon>Eukaryota</taxon>
        <taxon>Fungi</taxon>
        <taxon>Dikarya</taxon>
        <taxon>Ascomycota</taxon>
        <taxon>Pezizomycotina</taxon>
        <taxon>Sordariomycetes</taxon>
        <taxon>Sordariomycetidae</taxon>
        <taxon>Phyllachorales</taxon>
        <taxon>Phyllachoraceae</taxon>
        <taxon>Phyllachora</taxon>
    </lineage>
</organism>
<dbReference type="AlphaFoldDB" id="A0AAD9HYI5"/>
<feature type="compositionally biased region" description="Basic and acidic residues" evidence="5">
    <location>
        <begin position="413"/>
        <end position="431"/>
    </location>
</feature>
<feature type="region of interest" description="Disordered" evidence="5">
    <location>
        <begin position="359"/>
        <end position="443"/>
    </location>
</feature>
<evidence type="ECO:0000313" key="7">
    <source>
        <dbReference type="EMBL" id="KAK2067796.1"/>
    </source>
</evidence>